<proteinExistence type="predicted"/>
<evidence type="ECO:0000256" key="1">
    <source>
        <dbReference type="ARBA" id="ARBA00004123"/>
    </source>
</evidence>
<dbReference type="Proteomes" id="UP001458880">
    <property type="component" value="Unassembled WGS sequence"/>
</dbReference>
<feature type="domain" description="C2H2-type" evidence="9">
    <location>
        <begin position="348"/>
        <end position="375"/>
    </location>
</feature>
<sequence length="412" mass="47127">MLCLTITLTNSFQQSISSPTYSDTPLEHSPGLHYKDLGNLHLIKLFWRIITDIDLENYDKKFLLIKENLRQVSGICKHKDADIQIFCESYVETLTQTVHHIDVERAIVPDLIGHGRVKRAYVDLIGKISKTLFGTTEDAEHFEKLGVDLLGTFRRSSSCKTFVLLATDYVTLWVEARAIASGKAEPVANFIVENIICRHGSPRYDPISEESGILKECEILKEETITWDIYGDRTPTPEAGNSDIDDEKKSFLIHFCTKCYQFFDSVELFNTHNTSACTAKNSFKSLNRHMKKIHSGQMTFKCGNCPSAFSCKRYIPGRCHLLKHEAFSCKSHLLKHEEMHKVKIDKPHGCETCGKCFRMKFDLNRHMKIHTGEKPYACQICTKSFLDKSHLNVHLKTHARINVLHSFKALQN</sequence>
<gene>
    <name evidence="10" type="ORF">QE152_g4266</name>
</gene>
<accession>A0AAW1N1C6</accession>
<dbReference type="Pfam" id="PF13894">
    <property type="entry name" value="zf-C2H2_4"/>
    <property type="match status" value="1"/>
</dbReference>
<evidence type="ECO:0000256" key="8">
    <source>
        <dbReference type="PROSITE-ProRule" id="PRU00042"/>
    </source>
</evidence>
<evidence type="ECO:0000256" key="2">
    <source>
        <dbReference type="ARBA" id="ARBA00022723"/>
    </source>
</evidence>
<dbReference type="InterPro" id="IPR012337">
    <property type="entry name" value="RNaseH-like_sf"/>
</dbReference>
<dbReference type="InterPro" id="IPR036236">
    <property type="entry name" value="Znf_C2H2_sf"/>
</dbReference>
<comment type="subcellular location">
    <subcellularLocation>
        <location evidence="1">Nucleus</location>
    </subcellularLocation>
</comment>
<keyword evidence="2" id="KW-0479">Metal-binding</keyword>
<dbReference type="PROSITE" id="PS50157">
    <property type="entry name" value="ZINC_FINGER_C2H2_2"/>
    <property type="match status" value="2"/>
</dbReference>
<evidence type="ECO:0000313" key="10">
    <source>
        <dbReference type="EMBL" id="KAK9752344.1"/>
    </source>
</evidence>
<dbReference type="SMART" id="SM00355">
    <property type="entry name" value="ZnF_C2H2"/>
    <property type="match status" value="2"/>
</dbReference>
<dbReference type="Pfam" id="PF00096">
    <property type="entry name" value="zf-C2H2"/>
    <property type="match status" value="1"/>
</dbReference>
<dbReference type="GO" id="GO:0003677">
    <property type="term" value="F:DNA binding"/>
    <property type="evidence" value="ECO:0007669"/>
    <property type="project" value="UniProtKB-KW"/>
</dbReference>
<keyword evidence="5" id="KW-0862">Zinc</keyword>
<protein>
    <submittedName>
        <fullName evidence="10">Zinc finger, C2H2 type</fullName>
    </submittedName>
</protein>
<dbReference type="FunFam" id="3.30.160.60:FF:000624">
    <property type="entry name" value="zinc finger protein 697"/>
    <property type="match status" value="1"/>
</dbReference>
<organism evidence="10 11">
    <name type="scientific">Popillia japonica</name>
    <name type="common">Japanese beetle</name>
    <dbReference type="NCBI Taxonomy" id="7064"/>
    <lineage>
        <taxon>Eukaryota</taxon>
        <taxon>Metazoa</taxon>
        <taxon>Ecdysozoa</taxon>
        <taxon>Arthropoda</taxon>
        <taxon>Hexapoda</taxon>
        <taxon>Insecta</taxon>
        <taxon>Pterygota</taxon>
        <taxon>Neoptera</taxon>
        <taxon>Endopterygota</taxon>
        <taxon>Coleoptera</taxon>
        <taxon>Polyphaga</taxon>
        <taxon>Scarabaeiformia</taxon>
        <taxon>Scarabaeidae</taxon>
        <taxon>Rutelinae</taxon>
        <taxon>Popillia</taxon>
    </lineage>
</organism>
<keyword evidence="11" id="KW-1185">Reference proteome</keyword>
<reference evidence="10 11" key="1">
    <citation type="journal article" date="2024" name="BMC Genomics">
        <title>De novo assembly and annotation of Popillia japonica's genome with initial clues to its potential as an invasive pest.</title>
        <authorList>
            <person name="Cucini C."/>
            <person name="Boschi S."/>
            <person name="Funari R."/>
            <person name="Cardaioli E."/>
            <person name="Iannotti N."/>
            <person name="Marturano G."/>
            <person name="Paoli F."/>
            <person name="Bruttini M."/>
            <person name="Carapelli A."/>
            <person name="Frati F."/>
            <person name="Nardi F."/>
        </authorList>
    </citation>
    <scope>NUCLEOTIDE SEQUENCE [LARGE SCALE GENOMIC DNA]</scope>
    <source>
        <strain evidence="10">DMR45628</strain>
    </source>
</reference>
<dbReference type="InterPro" id="IPR013087">
    <property type="entry name" value="Znf_C2H2_type"/>
</dbReference>
<dbReference type="GO" id="GO:0010468">
    <property type="term" value="P:regulation of gene expression"/>
    <property type="evidence" value="ECO:0007669"/>
    <property type="project" value="TreeGrafter"/>
</dbReference>
<name>A0AAW1N1C6_POPJA</name>
<evidence type="ECO:0000256" key="4">
    <source>
        <dbReference type="ARBA" id="ARBA00022771"/>
    </source>
</evidence>
<dbReference type="SUPFAM" id="SSF53098">
    <property type="entry name" value="Ribonuclease H-like"/>
    <property type="match status" value="1"/>
</dbReference>
<dbReference type="SUPFAM" id="SSF57667">
    <property type="entry name" value="beta-beta-alpha zinc fingers"/>
    <property type="match status" value="1"/>
</dbReference>
<dbReference type="AlphaFoldDB" id="A0AAW1N1C6"/>
<keyword evidence="4 8" id="KW-0863">Zinc-finger</keyword>
<dbReference type="Gene3D" id="3.30.160.60">
    <property type="entry name" value="Classic Zinc Finger"/>
    <property type="match status" value="2"/>
</dbReference>
<evidence type="ECO:0000256" key="3">
    <source>
        <dbReference type="ARBA" id="ARBA00022737"/>
    </source>
</evidence>
<dbReference type="PANTHER" id="PTHR16515">
    <property type="entry name" value="PR DOMAIN ZINC FINGER PROTEIN"/>
    <property type="match status" value="1"/>
</dbReference>
<evidence type="ECO:0000313" key="11">
    <source>
        <dbReference type="Proteomes" id="UP001458880"/>
    </source>
</evidence>
<dbReference type="GO" id="GO:0008270">
    <property type="term" value="F:zinc ion binding"/>
    <property type="evidence" value="ECO:0007669"/>
    <property type="project" value="UniProtKB-KW"/>
</dbReference>
<dbReference type="EMBL" id="JASPKY010000021">
    <property type="protein sequence ID" value="KAK9752344.1"/>
    <property type="molecule type" value="Genomic_DNA"/>
</dbReference>
<evidence type="ECO:0000256" key="7">
    <source>
        <dbReference type="ARBA" id="ARBA00023242"/>
    </source>
</evidence>
<comment type="caution">
    <text evidence="10">The sequence shown here is derived from an EMBL/GenBank/DDBJ whole genome shotgun (WGS) entry which is preliminary data.</text>
</comment>
<keyword evidence="3" id="KW-0677">Repeat</keyword>
<feature type="domain" description="C2H2-type" evidence="9">
    <location>
        <begin position="376"/>
        <end position="399"/>
    </location>
</feature>
<dbReference type="FunFam" id="3.30.160.60:FF:001498">
    <property type="entry name" value="Zinc finger protein 404"/>
    <property type="match status" value="1"/>
</dbReference>
<keyword evidence="6" id="KW-0238">DNA-binding</keyword>
<evidence type="ECO:0000256" key="6">
    <source>
        <dbReference type="ARBA" id="ARBA00023125"/>
    </source>
</evidence>
<dbReference type="GO" id="GO:0005634">
    <property type="term" value="C:nucleus"/>
    <property type="evidence" value="ECO:0007669"/>
    <property type="project" value="UniProtKB-SubCell"/>
</dbReference>
<evidence type="ECO:0000259" key="9">
    <source>
        <dbReference type="PROSITE" id="PS50157"/>
    </source>
</evidence>
<dbReference type="PANTHER" id="PTHR16515:SF49">
    <property type="entry name" value="GASTRULA ZINC FINGER PROTEIN XLCGF49.1-LIKE-RELATED"/>
    <property type="match status" value="1"/>
</dbReference>
<dbReference type="InterPro" id="IPR050331">
    <property type="entry name" value="Zinc_finger"/>
</dbReference>
<dbReference type="Gene3D" id="3.30.420.10">
    <property type="entry name" value="Ribonuclease H-like superfamily/Ribonuclease H"/>
    <property type="match status" value="1"/>
</dbReference>
<dbReference type="InterPro" id="IPR036397">
    <property type="entry name" value="RNaseH_sf"/>
</dbReference>
<dbReference type="PROSITE" id="PS00028">
    <property type="entry name" value="ZINC_FINGER_C2H2_1"/>
    <property type="match status" value="2"/>
</dbReference>
<keyword evidence="7" id="KW-0539">Nucleus</keyword>
<evidence type="ECO:0000256" key="5">
    <source>
        <dbReference type="ARBA" id="ARBA00022833"/>
    </source>
</evidence>